<comment type="subcellular location">
    <subcellularLocation>
        <location evidence="1">Cytoplasm</location>
        <location evidence="1">Cytoskeleton</location>
    </subcellularLocation>
</comment>
<keyword evidence="14" id="KW-1185">Reference proteome</keyword>
<dbReference type="GO" id="GO:0005085">
    <property type="term" value="F:guanyl-nucleotide exchange factor activity"/>
    <property type="evidence" value="ECO:0007669"/>
    <property type="project" value="UniProtKB-KW"/>
</dbReference>
<evidence type="ECO:0000256" key="8">
    <source>
        <dbReference type="PROSITE-ProRule" id="PRU00091"/>
    </source>
</evidence>
<evidence type="ECO:0000256" key="2">
    <source>
        <dbReference type="ARBA" id="ARBA00022490"/>
    </source>
</evidence>
<evidence type="ECO:0000256" key="7">
    <source>
        <dbReference type="ARBA" id="ARBA00023212"/>
    </source>
</evidence>
<dbReference type="InterPro" id="IPR035899">
    <property type="entry name" value="DBL_dom_sf"/>
</dbReference>
<keyword evidence="2" id="KW-0963">Cytoplasm</keyword>
<feature type="region of interest" description="Disordered" evidence="9">
    <location>
        <begin position="171"/>
        <end position="197"/>
    </location>
</feature>
<dbReference type="Pfam" id="PF00169">
    <property type="entry name" value="PH"/>
    <property type="match status" value="1"/>
</dbReference>
<dbReference type="GO" id="GO:0005856">
    <property type="term" value="C:cytoskeleton"/>
    <property type="evidence" value="ECO:0007669"/>
    <property type="project" value="UniProtKB-SubCell"/>
</dbReference>
<evidence type="ECO:0000259" key="12">
    <source>
        <dbReference type="PROSITE" id="PS50178"/>
    </source>
</evidence>
<dbReference type="GO" id="GO:0046847">
    <property type="term" value="P:filopodium assembly"/>
    <property type="evidence" value="ECO:0007669"/>
    <property type="project" value="TreeGrafter"/>
</dbReference>
<feature type="domain" description="DH" evidence="11">
    <location>
        <begin position="603"/>
        <end position="791"/>
    </location>
</feature>
<dbReference type="Gene3D" id="1.20.900.10">
    <property type="entry name" value="Dbl homology (DH) domain"/>
    <property type="match status" value="1"/>
</dbReference>
<dbReference type="PROSITE" id="PS50178">
    <property type="entry name" value="ZF_FYVE"/>
    <property type="match status" value="1"/>
</dbReference>
<gene>
    <name evidence="13" type="ORF">V1264_020401</name>
</gene>
<accession>A0AAN9B9Z6</accession>
<keyword evidence="5 8" id="KW-0863">Zinc-finger</keyword>
<feature type="compositionally biased region" description="Basic and acidic residues" evidence="9">
    <location>
        <begin position="177"/>
        <end position="191"/>
    </location>
</feature>
<feature type="domain" description="PH" evidence="10">
    <location>
        <begin position="1045"/>
        <end position="1143"/>
    </location>
</feature>
<evidence type="ECO:0000256" key="1">
    <source>
        <dbReference type="ARBA" id="ARBA00004245"/>
    </source>
</evidence>
<keyword evidence="7" id="KW-0206">Cytoskeleton</keyword>
<dbReference type="Proteomes" id="UP001374579">
    <property type="component" value="Unassembled WGS sequence"/>
</dbReference>
<feature type="region of interest" description="Disordered" evidence="9">
    <location>
        <begin position="297"/>
        <end position="321"/>
    </location>
</feature>
<evidence type="ECO:0000313" key="14">
    <source>
        <dbReference type="Proteomes" id="UP001374579"/>
    </source>
</evidence>
<dbReference type="InterPro" id="IPR001849">
    <property type="entry name" value="PH_domain"/>
</dbReference>
<feature type="region of interest" description="Disordered" evidence="9">
    <location>
        <begin position="211"/>
        <end position="232"/>
    </location>
</feature>
<dbReference type="Pfam" id="PF00621">
    <property type="entry name" value="RhoGEF"/>
    <property type="match status" value="1"/>
</dbReference>
<feature type="compositionally biased region" description="Basic and acidic residues" evidence="9">
    <location>
        <begin position="214"/>
        <end position="223"/>
    </location>
</feature>
<dbReference type="InterPro" id="IPR051092">
    <property type="entry name" value="FYVE_RhoGEF_PH"/>
</dbReference>
<sequence>MLDVGPCPLYAIPRVRTRPDDFWIKNHMDVDDALEQFLATVSNKVKGRRAEVSKRANYSSRRMRCGAPAVTRESFSEEDRTRFERDNDGFPIAADDEEIRNFDNEVFSGDARKAVSDAGVEVVKRRKSRSKSLSEVAALAKLWKLPHVPTPSKPKFLDRLITSAGLSRNGAKKRGRALLEHEESSVDRSDQSEDEDLVSQIRTENEGAAGYLHLRPDDGRDQHSLPSPQATSCWPVLSRDRCGGGAHADRSGECCVVDTDADQDASVSPPQSPVSPGLVKQRCETFKQLHQVGSDRAVKQFADRARSEDRGSSDSPRARRCFSPVSEKADRWVKSFYSLSRDKNFSKAVMAKGYVRALAEQINIGALPTHEDEEEGEVGEGGAVVSEHDSAANEDSADAVTPDSDSKDSFPVEVQAEVKCECPKTVSQSPRVQGENGMMGGKSPSPSKPQSPERKPGRSQSDTPATRQRKVRSPHGRRNSSETSGASTAHPQSPKTPKSLRVKPPVDYSGKPKLGSKETAKHPKINGESGPIVDSPHAGNGDQNIYDNVFFAENTTLTAEELFDQSWSDTDSDFTDSEAEEEQVTAQQVSTTQEAPPSTPRDKLHQVALELLTTERTYVQRLSLLHQVFYFRIDQENRTHGFLPGDTLTQMFSSIQSIHQFHNDFLLKDLEDRMKNWETERRIGDLMKKNAPFLKLYTAFIKNFDNAMNLINTWLEKSPKFASIIHNIQKQPECGSLSLQHHMLEPVQRVPRYEMLLKDYLKHLPEDSPDRKDAQDALDLVTKAAIHSNEAMKKIEKFHRLLDIYQRLRGVAVDFISPTRDFVREGPITKISARSGEKQSRYLFLFNDLLLICAEPLMGAYRARSQLDVDGMEVKHGDNLAIPHTFLVHSKQKAIELLDEQTSGSDIGWHDLLKKVIEDYRIRKGSLRHDPALSSPTEMECVPGKQAPRWIPDDAATMCMVCQLAFSAFRRRHHCRACGKLICKSCSKKAPLEYMNNKMERVCVACHDTIVFGAQKSPQTPEGNDTSPTKNKAKPRILQKKADDPGLLAGYLLISEDTGRTWNKRWFALHEDFVMYYFKARQDVSAYSSLPLPGYQVEIVSDSDKPNTFCVHHRSINKKGILFQSDNEKILKKWVNMLGKLVLAQLPDDSQRLSSQSNSSATSSGSDSTTNNNNNNTNTNNSDKLSQADSGCPAESVCGDSVTESSTLTADEITDSAVNERL</sequence>
<dbReference type="PANTHER" id="PTHR12673:SF241">
    <property type="entry name" value="DH DOMAIN-CONTAINING PROTEIN"/>
    <property type="match status" value="1"/>
</dbReference>
<dbReference type="InterPro" id="IPR000306">
    <property type="entry name" value="Znf_FYVE"/>
</dbReference>
<dbReference type="InterPro" id="IPR013083">
    <property type="entry name" value="Znf_RING/FYVE/PHD"/>
</dbReference>
<evidence type="ECO:0000259" key="10">
    <source>
        <dbReference type="PROSITE" id="PS50003"/>
    </source>
</evidence>
<feature type="domain" description="FYVE-type" evidence="12">
    <location>
        <begin position="953"/>
        <end position="1011"/>
    </location>
</feature>
<dbReference type="SMART" id="SM00064">
    <property type="entry name" value="FYVE"/>
    <property type="match status" value="1"/>
</dbReference>
<reference evidence="13 14" key="1">
    <citation type="submission" date="2024-02" db="EMBL/GenBank/DDBJ databases">
        <title>Chromosome-scale genome assembly of the rough periwinkle Littorina saxatilis.</title>
        <authorList>
            <person name="De Jode A."/>
            <person name="Faria R."/>
            <person name="Formenti G."/>
            <person name="Sims Y."/>
            <person name="Smith T.P."/>
            <person name="Tracey A."/>
            <person name="Wood J.M.D."/>
            <person name="Zagrodzka Z.B."/>
            <person name="Johannesson K."/>
            <person name="Butlin R.K."/>
            <person name="Leder E.H."/>
        </authorList>
    </citation>
    <scope>NUCLEOTIDE SEQUENCE [LARGE SCALE GENOMIC DNA]</scope>
    <source>
        <strain evidence="13">Snail1</strain>
        <tissue evidence="13">Muscle</tissue>
    </source>
</reference>
<dbReference type="InterPro" id="IPR011993">
    <property type="entry name" value="PH-like_dom_sf"/>
</dbReference>
<keyword evidence="6" id="KW-0862">Zinc</keyword>
<name>A0AAN9B9Z6_9CAEN</name>
<dbReference type="SUPFAM" id="SSF50729">
    <property type="entry name" value="PH domain-like"/>
    <property type="match status" value="2"/>
</dbReference>
<dbReference type="Pfam" id="PF01363">
    <property type="entry name" value="FYVE"/>
    <property type="match status" value="1"/>
</dbReference>
<evidence type="ECO:0000259" key="11">
    <source>
        <dbReference type="PROSITE" id="PS50010"/>
    </source>
</evidence>
<evidence type="ECO:0000256" key="9">
    <source>
        <dbReference type="SAM" id="MobiDB-lite"/>
    </source>
</evidence>
<dbReference type="Gene3D" id="2.30.29.30">
    <property type="entry name" value="Pleckstrin-homology domain (PH domain)/Phosphotyrosine-binding domain (PTB)"/>
    <property type="match status" value="2"/>
</dbReference>
<dbReference type="InterPro" id="IPR000219">
    <property type="entry name" value="DH_dom"/>
</dbReference>
<evidence type="ECO:0000256" key="5">
    <source>
        <dbReference type="ARBA" id="ARBA00022771"/>
    </source>
</evidence>
<evidence type="ECO:0000256" key="4">
    <source>
        <dbReference type="ARBA" id="ARBA00022723"/>
    </source>
</evidence>
<keyword evidence="3" id="KW-0344">Guanine-nucleotide releasing factor</keyword>
<feature type="compositionally biased region" description="Polar residues" evidence="9">
    <location>
        <begin position="481"/>
        <end position="496"/>
    </location>
</feature>
<organism evidence="13 14">
    <name type="scientific">Littorina saxatilis</name>
    <dbReference type="NCBI Taxonomy" id="31220"/>
    <lineage>
        <taxon>Eukaryota</taxon>
        <taxon>Metazoa</taxon>
        <taxon>Spiralia</taxon>
        <taxon>Lophotrochozoa</taxon>
        <taxon>Mollusca</taxon>
        <taxon>Gastropoda</taxon>
        <taxon>Caenogastropoda</taxon>
        <taxon>Littorinimorpha</taxon>
        <taxon>Littorinoidea</taxon>
        <taxon>Littorinidae</taxon>
        <taxon>Littorina</taxon>
    </lineage>
</organism>
<dbReference type="InterPro" id="IPR017455">
    <property type="entry name" value="Znf_FYVE-rel"/>
</dbReference>
<evidence type="ECO:0000313" key="13">
    <source>
        <dbReference type="EMBL" id="KAK7102135.1"/>
    </source>
</evidence>
<dbReference type="GO" id="GO:0007010">
    <property type="term" value="P:cytoskeleton organization"/>
    <property type="evidence" value="ECO:0007669"/>
    <property type="project" value="TreeGrafter"/>
</dbReference>
<dbReference type="SUPFAM" id="SSF48065">
    <property type="entry name" value="DBL homology domain (DH-domain)"/>
    <property type="match status" value="1"/>
</dbReference>
<feature type="region of interest" description="Disordered" evidence="9">
    <location>
        <begin position="387"/>
        <end position="540"/>
    </location>
</feature>
<feature type="compositionally biased region" description="Basic residues" evidence="9">
    <location>
        <begin position="467"/>
        <end position="478"/>
    </location>
</feature>
<dbReference type="PANTHER" id="PTHR12673">
    <property type="entry name" value="FACIOGENITAL DYSPLASIA PROTEIN"/>
    <property type="match status" value="1"/>
</dbReference>
<dbReference type="AlphaFoldDB" id="A0AAN9B9Z6"/>
<dbReference type="SMART" id="SM00325">
    <property type="entry name" value="RhoGEF"/>
    <property type="match status" value="1"/>
</dbReference>
<keyword evidence="4" id="KW-0479">Metal-binding</keyword>
<dbReference type="PROSITE" id="PS50010">
    <property type="entry name" value="DH_2"/>
    <property type="match status" value="1"/>
</dbReference>
<feature type="compositionally biased region" description="Basic and acidic residues" evidence="9">
    <location>
        <begin position="404"/>
        <end position="422"/>
    </location>
</feature>
<protein>
    <submittedName>
        <fullName evidence="13">Uncharacterized protein</fullName>
    </submittedName>
</protein>
<dbReference type="SMART" id="SM00233">
    <property type="entry name" value="PH"/>
    <property type="match status" value="2"/>
</dbReference>
<dbReference type="CDD" id="cd00160">
    <property type="entry name" value="RhoGEF"/>
    <property type="match status" value="1"/>
</dbReference>
<dbReference type="GO" id="GO:0005737">
    <property type="term" value="C:cytoplasm"/>
    <property type="evidence" value="ECO:0007669"/>
    <property type="project" value="TreeGrafter"/>
</dbReference>
<dbReference type="EMBL" id="JBAMIC010000010">
    <property type="protein sequence ID" value="KAK7102135.1"/>
    <property type="molecule type" value="Genomic_DNA"/>
</dbReference>
<comment type="caution">
    <text evidence="13">The sequence shown here is derived from an EMBL/GenBank/DDBJ whole genome shotgun (WGS) entry which is preliminary data.</text>
</comment>
<evidence type="ECO:0000256" key="3">
    <source>
        <dbReference type="ARBA" id="ARBA00022658"/>
    </source>
</evidence>
<feature type="compositionally biased region" description="Low complexity" evidence="9">
    <location>
        <begin position="1154"/>
        <end position="1182"/>
    </location>
</feature>
<dbReference type="GO" id="GO:0008270">
    <property type="term" value="F:zinc ion binding"/>
    <property type="evidence" value="ECO:0007669"/>
    <property type="project" value="UniProtKB-KW"/>
</dbReference>
<feature type="region of interest" description="Disordered" evidence="9">
    <location>
        <begin position="1149"/>
        <end position="1222"/>
    </location>
</feature>
<feature type="domain" description="PH" evidence="10">
    <location>
        <begin position="821"/>
        <end position="918"/>
    </location>
</feature>
<feature type="compositionally biased region" description="Basic and acidic residues" evidence="9">
    <location>
        <begin position="297"/>
        <end position="312"/>
    </location>
</feature>
<dbReference type="PROSITE" id="PS50003">
    <property type="entry name" value="PH_DOMAIN"/>
    <property type="match status" value="2"/>
</dbReference>
<dbReference type="Gene3D" id="3.30.40.10">
    <property type="entry name" value="Zinc/RING finger domain, C3HC4 (zinc finger)"/>
    <property type="match status" value="1"/>
</dbReference>
<evidence type="ECO:0000256" key="6">
    <source>
        <dbReference type="ARBA" id="ARBA00022833"/>
    </source>
</evidence>
<proteinExistence type="predicted"/>